<dbReference type="InterPro" id="IPR006597">
    <property type="entry name" value="Sel1-like"/>
</dbReference>
<dbReference type="SUPFAM" id="SSF81901">
    <property type="entry name" value="HCP-like"/>
    <property type="match status" value="1"/>
</dbReference>
<dbReference type="InterPro" id="IPR011990">
    <property type="entry name" value="TPR-like_helical_dom_sf"/>
</dbReference>
<dbReference type="AlphaFoldDB" id="A0A9N9EN76"/>
<dbReference type="OrthoDB" id="2384430at2759"/>
<name>A0A9N9EN76_9GLOM</name>
<protein>
    <submittedName>
        <fullName evidence="3">13438_t:CDS:1</fullName>
    </submittedName>
</protein>
<dbReference type="SMART" id="SM00671">
    <property type="entry name" value="SEL1"/>
    <property type="match status" value="3"/>
</dbReference>
<dbReference type="EMBL" id="CAJVQA010009166">
    <property type="protein sequence ID" value="CAG8681826.1"/>
    <property type="molecule type" value="Genomic_DNA"/>
</dbReference>
<evidence type="ECO:0000256" key="1">
    <source>
        <dbReference type="PROSITE-ProRule" id="PRU00176"/>
    </source>
</evidence>
<comment type="caution">
    <text evidence="3">The sequence shown here is derived from an EMBL/GenBank/DDBJ whole genome shotgun (WGS) entry which is preliminary data.</text>
</comment>
<dbReference type="Gene3D" id="1.10.510.10">
    <property type="entry name" value="Transferase(Phosphotransferase) domain 1"/>
    <property type="match status" value="1"/>
</dbReference>
<dbReference type="GO" id="GO:0003723">
    <property type="term" value="F:RNA binding"/>
    <property type="evidence" value="ECO:0007669"/>
    <property type="project" value="UniProtKB-UniRule"/>
</dbReference>
<dbReference type="InterPro" id="IPR000504">
    <property type="entry name" value="RRM_dom"/>
</dbReference>
<dbReference type="InterPro" id="IPR012677">
    <property type="entry name" value="Nucleotide-bd_a/b_plait_sf"/>
</dbReference>
<dbReference type="PANTHER" id="PTHR43628">
    <property type="entry name" value="ACTIVATOR OF C KINASE PROTEIN 1-RELATED"/>
    <property type="match status" value="1"/>
</dbReference>
<dbReference type="Gene3D" id="1.25.40.10">
    <property type="entry name" value="Tetratricopeptide repeat domain"/>
    <property type="match status" value="1"/>
</dbReference>
<evidence type="ECO:0000313" key="3">
    <source>
        <dbReference type="EMBL" id="CAG8681826.1"/>
    </source>
</evidence>
<evidence type="ECO:0000259" key="2">
    <source>
        <dbReference type="PROSITE" id="PS50102"/>
    </source>
</evidence>
<evidence type="ECO:0000313" key="4">
    <source>
        <dbReference type="Proteomes" id="UP000789759"/>
    </source>
</evidence>
<dbReference type="InterPro" id="IPR035979">
    <property type="entry name" value="RBD_domain_sf"/>
</dbReference>
<dbReference type="Gene3D" id="3.30.70.330">
    <property type="match status" value="1"/>
</dbReference>
<reference evidence="3" key="1">
    <citation type="submission" date="2021-06" db="EMBL/GenBank/DDBJ databases">
        <authorList>
            <person name="Kallberg Y."/>
            <person name="Tangrot J."/>
            <person name="Rosling A."/>
        </authorList>
    </citation>
    <scope>NUCLEOTIDE SEQUENCE</scope>
    <source>
        <strain evidence="3">FL966</strain>
    </source>
</reference>
<proteinExistence type="predicted"/>
<dbReference type="Pfam" id="PF08238">
    <property type="entry name" value="Sel1"/>
    <property type="match status" value="3"/>
</dbReference>
<dbReference type="InterPro" id="IPR052945">
    <property type="entry name" value="Mitotic_Regulator"/>
</dbReference>
<dbReference type="PANTHER" id="PTHR43628:SF1">
    <property type="entry name" value="CHITIN SYNTHASE REGULATORY FACTOR 2-RELATED"/>
    <property type="match status" value="1"/>
</dbReference>
<feature type="domain" description="RRM" evidence="2">
    <location>
        <begin position="453"/>
        <end position="524"/>
    </location>
</feature>
<sequence length="531" mass="60997">MIQQPENEIITLDSEEWLNNIKDCSKFLNKNNSKNFQFNFKKLENIGSTSSTYDFNLLKAIIHGKREVAIFGTPIKYMKIYTECWQHHSDKRPTIQHVVEDLNRINYDNLESEEIIAESNKKIRQENTTLEVENSNITGISQHYVTHDEIANELKLLSSIVTILNKTLSENILFEDQSNLDDDQNDIIPENKISEQSDVDSELKFLYDLNQIFITQVNIQGASKYTSSSIVYHINKFIGDNYQVQSKVFYQYYNHRYRSCFTSIIGFFYEHGIGTVVDCNKAFDMYKQAADESHFTPNDSLNGLDNSLITDNLLKDNRLIGLISLGLFYLHGKGVSVNQQKALQLFLQSVSIGSSLGKCYVADCYYNGYGVIEDKSQSFEWSLKSAEEGNARAQNIIGHSYISDSGIPKDNDKIVSHTNFEHIYLENYNNDCDPAHFIENKLTDSTIHRQIKHTVFIAWTGSMTQDELKALFNSDDVEEIRFLPNKQFAHVDFKTEAALRKALNLNGEVKSQEQGILRVELGRPRGYKIYD</sequence>
<dbReference type="Proteomes" id="UP000789759">
    <property type="component" value="Unassembled WGS sequence"/>
</dbReference>
<organism evidence="3 4">
    <name type="scientific">Cetraspora pellucida</name>
    <dbReference type="NCBI Taxonomy" id="1433469"/>
    <lineage>
        <taxon>Eukaryota</taxon>
        <taxon>Fungi</taxon>
        <taxon>Fungi incertae sedis</taxon>
        <taxon>Mucoromycota</taxon>
        <taxon>Glomeromycotina</taxon>
        <taxon>Glomeromycetes</taxon>
        <taxon>Diversisporales</taxon>
        <taxon>Gigasporaceae</taxon>
        <taxon>Cetraspora</taxon>
    </lineage>
</organism>
<dbReference type="PROSITE" id="PS50102">
    <property type="entry name" value="RRM"/>
    <property type="match status" value="1"/>
</dbReference>
<dbReference type="SUPFAM" id="SSF54928">
    <property type="entry name" value="RNA-binding domain, RBD"/>
    <property type="match status" value="1"/>
</dbReference>
<gene>
    <name evidence="3" type="ORF">CPELLU_LOCUS10834</name>
</gene>
<keyword evidence="4" id="KW-1185">Reference proteome</keyword>
<accession>A0A9N9EN76</accession>
<keyword evidence="1" id="KW-0694">RNA-binding</keyword>